<dbReference type="InterPro" id="IPR032675">
    <property type="entry name" value="LRR_dom_sf"/>
</dbReference>
<dbReference type="SMART" id="SM00367">
    <property type="entry name" value="LRR_CC"/>
    <property type="match status" value="3"/>
</dbReference>
<comment type="caution">
    <text evidence="2">The sequence shown here is derived from an EMBL/GenBank/DDBJ whole genome shotgun (WGS) entry which is preliminary data.</text>
</comment>
<dbReference type="InterPro" id="IPR036047">
    <property type="entry name" value="F-box-like_dom_sf"/>
</dbReference>
<keyword evidence="3" id="KW-1185">Reference proteome</keyword>
<proteinExistence type="predicted"/>
<dbReference type="SUPFAM" id="SSF81383">
    <property type="entry name" value="F-box domain"/>
    <property type="match status" value="1"/>
</dbReference>
<evidence type="ECO:0000313" key="2">
    <source>
        <dbReference type="EMBL" id="MED6169117.1"/>
    </source>
</evidence>
<organism evidence="2 3">
    <name type="scientific">Stylosanthes scabra</name>
    <dbReference type="NCBI Taxonomy" id="79078"/>
    <lineage>
        <taxon>Eukaryota</taxon>
        <taxon>Viridiplantae</taxon>
        <taxon>Streptophyta</taxon>
        <taxon>Embryophyta</taxon>
        <taxon>Tracheophyta</taxon>
        <taxon>Spermatophyta</taxon>
        <taxon>Magnoliopsida</taxon>
        <taxon>eudicotyledons</taxon>
        <taxon>Gunneridae</taxon>
        <taxon>Pentapetalae</taxon>
        <taxon>rosids</taxon>
        <taxon>fabids</taxon>
        <taxon>Fabales</taxon>
        <taxon>Fabaceae</taxon>
        <taxon>Papilionoideae</taxon>
        <taxon>50 kb inversion clade</taxon>
        <taxon>dalbergioids sensu lato</taxon>
        <taxon>Dalbergieae</taxon>
        <taxon>Pterocarpus clade</taxon>
        <taxon>Stylosanthes</taxon>
    </lineage>
</organism>
<dbReference type="Pfam" id="PF12937">
    <property type="entry name" value="F-box-like"/>
    <property type="match status" value="1"/>
</dbReference>
<protein>
    <recommendedName>
        <fullName evidence="1">F-box domain-containing protein</fullName>
    </recommendedName>
</protein>
<evidence type="ECO:0000313" key="3">
    <source>
        <dbReference type="Proteomes" id="UP001341840"/>
    </source>
</evidence>
<dbReference type="EMBL" id="JASCZI010151090">
    <property type="protein sequence ID" value="MED6169117.1"/>
    <property type="molecule type" value="Genomic_DNA"/>
</dbReference>
<reference evidence="2 3" key="1">
    <citation type="journal article" date="2023" name="Plants (Basel)">
        <title>Bridging the Gap: Combining Genomics and Transcriptomics Approaches to Understand Stylosanthes scabra, an Orphan Legume from the Brazilian Caatinga.</title>
        <authorList>
            <person name="Ferreira-Neto J.R.C."/>
            <person name="da Silva M.D."/>
            <person name="Binneck E."/>
            <person name="de Melo N.F."/>
            <person name="da Silva R.H."/>
            <person name="de Melo A.L.T.M."/>
            <person name="Pandolfi V."/>
            <person name="Bustamante F.O."/>
            <person name="Brasileiro-Vidal A.C."/>
            <person name="Benko-Iseppon A.M."/>
        </authorList>
    </citation>
    <scope>NUCLEOTIDE SEQUENCE [LARGE SCALE GENOMIC DNA]</scope>
    <source>
        <tissue evidence="2">Leaves</tissue>
    </source>
</reference>
<dbReference type="SUPFAM" id="SSF52047">
    <property type="entry name" value="RNI-like"/>
    <property type="match status" value="1"/>
</dbReference>
<dbReference type="InterPro" id="IPR001810">
    <property type="entry name" value="F-box_dom"/>
</dbReference>
<sequence length="226" mass="25788">MAIISRLGTFQILTRAQLVCRQWRSICMDLLMWRTINKCNIGIYDSAHIDDLEKMCMNAIDRSCGLLEDISIECFGSNSLLKYIIDSQCQLRRLQLVVCTRDISDEGLVQIAERLPMLEELDITVWPNVSNVALEAIGRGCPLLKSFKYCDINGYLNEKAFAIAQNMPNLRHLRLVANRLDNNGVRAILDGCPLLESLDLLCCGIVELEGELRRRCDEQQLKYFNL</sequence>
<dbReference type="Gene3D" id="3.80.10.10">
    <property type="entry name" value="Ribonuclease Inhibitor"/>
    <property type="match status" value="1"/>
</dbReference>
<dbReference type="PANTHER" id="PTHR38926">
    <property type="entry name" value="F-BOX DOMAIN CONTAINING PROTEIN, EXPRESSED"/>
    <property type="match status" value="1"/>
</dbReference>
<accession>A0ABU6V639</accession>
<dbReference type="InterPro" id="IPR001611">
    <property type="entry name" value="Leu-rich_rpt"/>
</dbReference>
<dbReference type="PANTHER" id="PTHR38926:SF2">
    <property type="entry name" value="F-BOX_LRR-REPEAT PROTEIN 21-RELATED"/>
    <property type="match status" value="1"/>
</dbReference>
<dbReference type="Gene3D" id="1.20.1280.50">
    <property type="match status" value="1"/>
</dbReference>
<dbReference type="Proteomes" id="UP001341840">
    <property type="component" value="Unassembled WGS sequence"/>
</dbReference>
<name>A0ABU6V639_9FABA</name>
<evidence type="ECO:0000259" key="1">
    <source>
        <dbReference type="Pfam" id="PF12937"/>
    </source>
</evidence>
<gene>
    <name evidence="2" type="ORF">PIB30_018456</name>
</gene>
<dbReference type="Pfam" id="PF13516">
    <property type="entry name" value="LRR_6"/>
    <property type="match status" value="1"/>
</dbReference>
<feature type="domain" description="F-box" evidence="1">
    <location>
        <begin position="2"/>
        <end position="37"/>
    </location>
</feature>
<dbReference type="InterPro" id="IPR006553">
    <property type="entry name" value="Leu-rich_rpt_Cys-con_subtyp"/>
</dbReference>